<reference evidence="6" key="1">
    <citation type="submission" date="2016-02" db="EMBL/GenBank/DDBJ databases">
        <title>Genome sequence of Bacillus trypoxylicola KCTC 13244(T).</title>
        <authorList>
            <person name="Jeong H."/>
            <person name="Park S.-H."/>
            <person name="Choi S.-K."/>
        </authorList>
    </citation>
    <scope>NUCLEOTIDE SEQUENCE [LARGE SCALE GENOMIC DNA]</scope>
    <source>
        <strain evidence="6">KCTC 13244</strain>
    </source>
</reference>
<dbReference type="OrthoDB" id="89060at2"/>
<dbReference type="RefSeq" id="WP_061947705.1">
    <property type="nucleotide sequence ID" value="NZ_LTAO01000004.1"/>
</dbReference>
<feature type="domain" description="Tail sheath protein Gp18-like" evidence="5">
    <location>
        <begin position="34"/>
        <end position="91"/>
    </location>
</feature>
<dbReference type="EMBL" id="LTAO01000004">
    <property type="protein sequence ID" value="KYG33895.1"/>
    <property type="molecule type" value="Genomic_DNA"/>
</dbReference>
<dbReference type="InterPro" id="IPR035326">
    <property type="entry name" value="Beta_sandwich_Seath"/>
</dbReference>
<sequence length="448" mass="49727">MNGGTFTPGVEKERAGIYFNFKSIAQQRVVLGERGIVALPLVMNWGEAKTFFSISNLEDLQQKVGLGIDEPKLLLLREAMKRAKTVMLYRLNEGEAARAVIGEEFTAIAQHGGSKGNEIIVQVTENVLDTDKKDIVTYVGVNEVDRQIITTIEELKPNQFLRFEGEGIPDFTAGTRLLGGSDGIATNSDYMSFLEAAETEYFDVIALPVKENQQLKATFVSYLKRLREQQGQKIIGVLSNYAGDYEGIVNVTNGVMLEDGTEITADKATAWVAGASAGATFNQSLTFLEYEGATNVIERYDNEEIIERLKNGEFLFTYDARTKTVSVEKDINSFVSFSSNKSNKMAKNKIIRVLDAVNNDLTHEIKKLIKLRKESGADIPASQDGMAYIKSLINQYMITLQTSGGIENFNSETDVVIRFNGDRDGFLIDIAIQPIDAAEKFYFTVEAR</sequence>
<proteinExistence type="inferred from homology"/>
<dbReference type="Pfam" id="PF04984">
    <property type="entry name" value="Phage_sheath_1"/>
    <property type="match status" value="1"/>
</dbReference>
<evidence type="ECO:0000259" key="2">
    <source>
        <dbReference type="Pfam" id="PF04984"/>
    </source>
</evidence>
<keyword evidence="7" id="KW-1185">Reference proteome</keyword>
<dbReference type="Gene3D" id="2.60.40.4290">
    <property type="match status" value="1"/>
</dbReference>
<dbReference type="Gene3D" id="3.30.1490.360">
    <property type="match status" value="1"/>
</dbReference>
<evidence type="ECO:0000259" key="3">
    <source>
        <dbReference type="Pfam" id="PF17481"/>
    </source>
</evidence>
<comment type="similarity">
    <text evidence="1">Belongs to the myoviridae tail sheath protein family.</text>
</comment>
<name>A0A162EWD4_9BACI</name>
<gene>
    <name evidence="6" type="ORF">AZF04_15390</name>
</gene>
<dbReference type="InterPro" id="IPR054564">
    <property type="entry name" value="Gp18_domIII_N"/>
</dbReference>
<dbReference type="Gene3D" id="3.30.1370.220">
    <property type="match status" value="1"/>
</dbReference>
<evidence type="ECO:0000256" key="1">
    <source>
        <dbReference type="ARBA" id="ARBA00008005"/>
    </source>
</evidence>
<dbReference type="Pfam" id="PF17482">
    <property type="entry name" value="Phage_sheath_1C"/>
    <property type="match status" value="1"/>
</dbReference>
<evidence type="ECO:0000313" key="6">
    <source>
        <dbReference type="EMBL" id="KYG33895.1"/>
    </source>
</evidence>
<organism evidence="6 7">
    <name type="scientific">Alkalihalobacillus trypoxylicola</name>
    <dbReference type="NCBI Taxonomy" id="519424"/>
    <lineage>
        <taxon>Bacteria</taxon>
        <taxon>Bacillati</taxon>
        <taxon>Bacillota</taxon>
        <taxon>Bacilli</taxon>
        <taxon>Bacillales</taxon>
        <taxon>Bacillaceae</taxon>
        <taxon>Alkalihalobacillus</taxon>
    </lineage>
</organism>
<accession>A0A162EWD4</accession>
<protein>
    <submittedName>
        <fullName evidence="6">Phage tail sheath protein</fullName>
    </submittedName>
</protein>
<feature type="domain" description="Phage tail sheath protein-like beta-sandwich" evidence="3">
    <location>
        <begin position="92"/>
        <end position="182"/>
    </location>
</feature>
<dbReference type="Gene3D" id="3.30.360.90">
    <property type="match status" value="1"/>
</dbReference>
<dbReference type="InterPro" id="IPR020287">
    <property type="entry name" value="Tail_sheath_C"/>
</dbReference>
<dbReference type="Proteomes" id="UP000075806">
    <property type="component" value="Unassembled WGS sequence"/>
</dbReference>
<evidence type="ECO:0000313" key="7">
    <source>
        <dbReference type="Proteomes" id="UP000075806"/>
    </source>
</evidence>
<feature type="domain" description="Tail sheath protein C-terminal" evidence="4">
    <location>
        <begin position="341"/>
        <end position="447"/>
    </location>
</feature>
<dbReference type="Pfam" id="PF17481">
    <property type="entry name" value="Phage_sheath_domII"/>
    <property type="match status" value="1"/>
</dbReference>
<evidence type="ECO:0000259" key="4">
    <source>
        <dbReference type="Pfam" id="PF17482"/>
    </source>
</evidence>
<feature type="domain" description="Tail sheath protein subtilisin-like" evidence="2">
    <location>
        <begin position="185"/>
        <end position="333"/>
    </location>
</feature>
<dbReference type="Pfam" id="PF22671">
    <property type="entry name" value="Gp18_domIII_N"/>
    <property type="match status" value="1"/>
</dbReference>
<dbReference type="AlphaFoldDB" id="A0A162EWD4"/>
<comment type="caution">
    <text evidence="6">The sequence shown here is derived from an EMBL/GenBank/DDBJ whole genome shotgun (WGS) entry which is preliminary data.</text>
</comment>
<dbReference type="STRING" id="519424.AZF04_15390"/>
<dbReference type="InterPro" id="IPR035089">
    <property type="entry name" value="Phage_sheath_subtilisin"/>
</dbReference>
<dbReference type="Gene3D" id="3.40.50.11790">
    <property type="match status" value="1"/>
</dbReference>
<evidence type="ECO:0000259" key="5">
    <source>
        <dbReference type="Pfam" id="PF22671"/>
    </source>
</evidence>